<proteinExistence type="predicted"/>
<sequence>MLRPSIFGEMYSEYGLGIITAILILDLIKHRFVIPGRIKKYLPFLFWFSFLWFYMLITALLFISSNFVFAVKAFILNFITVWAVALILARGERNYLFFRWFGRIMAILGYSSLITFVVSFFYPLNNLYFGQIVTPSYRAAGQIYFPFTIRYGRYTFGDFVLLRDQGVFREPGILQAFANFMLVRALNFKEKFWVILGLLMQLVFTFSTATLFLTPITLGLWHLFISNNRRKYWKFRLILFSRFTSAFMGVLLIIVGAIAFLHFPGFGFSDKLLTHETSISDRVDNMIQGFVAGLEKPFGIGLYGVNRSNAGINLVAATEQIGIIGFILAIGVYIVSVLSAPARARKKFAIMIMPLFITALVSQPLLDAPFDGSPKNWLLRRIHYSRIKFYRVIIQYYYCNDKIIKDRGLKGVLKKKIMDLVKLIFKLFSKKITIQNIHKRLENLLRKYDYYNSDIVCNYLGAWGSKEFIPRKYVGEKKKIEFEGYNFSSIEDPVAYLSKIYGDFMKLPPIEKRKSHHAFSFIELN</sequence>
<dbReference type="eggNOG" id="COG3475">
    <property type="taxonomic scope" value="Bacteria"/>
</dbReference>
<dbReference type="HOGENOM" id="CLU_518674_0_0_9"/>
<evidence type="ECO:0000313" key="2">
    <source>
        <dbReference type="EMBL" id="ADL07282.1"/>
    </source>
</evidence>
<keyword evidence="1" id="KW-0812">Transmembrane</keyword>
<keyword evidence="1" id="KW-0472">Membrane</keyword>
<feature type="transmembrane region" description="Helical" evidence="1">
    <location>
        <begin position="237"/>
        <end position="263"/>
    </location>
</feature>
<dbReference type="EMBL" id="CP002131">
    <property type="protein sequence ID" value="ADL07282.1"/>
    <property type="molecule type" value="Genomic_DNA"/>
</dbReference>
<dbReference type="AlphaFoldDB" id="D9S1K5"/>
<evidence type="ECO:0000256" key="1">
    <source>
        <dbReference type="SAM" id="Phobius"/>
    </source>
</evidence>
<keyword evidence="3" id="KW-1185">Reference proteome</keyword>
<feature type="transmembrane region" description="Helical" evidence="1">
    <location>
        <begin position="41"/>
        <end position="63"/>
    </location>
</feature>
<feature type="transmembrane region" description="Helical" evidence="1">
    <location>
        <begin position="100"/>
        <end position="122"/>
    </location>
</feature>
<feature type="transmembrane region" description="Helical" evidence="1">
    <location>
        <begin position="12"/>
        <end position="29"/>
    </location>
</feature>
<feature type="transmembrane region" description="Helical" evidence="1">
    <location>
        <begin position="192"/>
        <end position="225"/>
    </location>
</feature>
<feature type="transmembrane region" description="Helical" evidence="1">
    <location>
        <begin position="69"/>
        <end position="88"/>
    </location>
</feature>
<organism evidence="2 3">
    <name type="scientific">Thermosediminibacter oceani (strain ATCC BAA-1034 / DSM 16646 / JW/IW-1228P)</name>
    <dbReference type="NCBI Taxonomy" id="555079"/>
    <lineage>
        <taxon>Bacteria</taxon>
        <taxon>Bacillati</taxon>
        <taxon>Bacillota</taxon>
        <taxon>Clostridia</taxon>
        <taxon>Thermosediminibacterales</taxon>
        <taxon>Thermosediminibacteraceae</taxon>
        <taxon>Thermosediminibacter</taxon>
    </lineage>
</organism>
<evidence type="ECO:0000313" key="3">
    <source>
        <dbReference type="Proteomes" id="UP000000272"/>
    </source>
</evidence>
<dbReference type="KEGG" id="toc:Toce_0506"/>
<dbReference type="Proteomes" id="UP000000272">
    <property type="component" value="Chromosome"/>
</dbReference>
<dbReference type="GO" id="GO:0009100">
    <property type="term" value="P:glycoprotein metabolic process"/>
    <property type="evidence" value="ECO:0007669"/>
    <property type="project" value="UniProtKB-ARBA"/>
</dbReference>
<dbReference type="STRING" id="555079.Toce_0506"/>
<accession>D9S1K5</accession>
<gene>
    <name evidence="2" type="ordered locus">Toce_0506</name>
</gene>
<reference evidence="2 3" key="1">
    <citation type="journal article" date="2010" name="Stand. Genomic Sci.">
        <title>Complete genome sequence of Thermosediminibacter oceani type strain (JW/IW-1228P).</title>
        <authorList>
            <person name="Pitluck S."/>
            <person name="Yasawong M."/>
            <person name="Munk C."/>
            <person name="Nolan M."/>
            <person name="Lapidus A."/>
            <person name="Lucas S."/>
            <person name="Glavina Del Rio T."/>
            <person name="Tice H."/>
            <person name="Cheng J.F."/>
            <person name="Bruce D."/>
            <person name="Detter C."/>
            <person name="Tapia R."/>
            <person name="Han C."/>
            <person name="Goodwin L."/>
            <person name="Liolios K."/>
            <person name="Ivanova N."/>
            <person name="Mavromatis K."/>
            <person name="Mikhailova N."/>
            <person name="Pati A."/>
            <person name="Chen A."/>
            <person name="Palaniappan K."/>
            <person name="Land M."/>
            <person name="Hauser L."/>
            <person name="Chang Y.J."/>
            <person name="Jeffries C.D."/>
            <person name="Rohde M."/>
            <person name="Spring S."/>
            <person name="Sikorski J."/>
            <person name="Goker M."/>
            <person name="Woyke T."/>
            <person name="Bristow J."/>
            <person name="Eisen J.A."/>
            <person name="Markowitz V."/>
            <person name="Hugenholtz P."/>
            <person name="Kyrpides N.C."/>
            <person name="Klenk H.P."/>
        </authorList>
    </citation>
    <scope>NUCLEOTIDE SEQUENCE [LARGE SCALE GENOMIC DNA]</scope>
    <source>
        <strain evidence="3">ATCC BAA-1034 / DSM 16646 / JW/IW-1228P</strain>
    </source>
</reference>
<feature type="transmembrane region" description="Helical" evidence="1">
    <location>
        <begin position="321"/>
        <end position="341"/>
    </location>
</feature>
<protein>
    <submittedName>
        <fullName evidence="2">LicD family protein</fullName>
    </submittedName>
</protein>
<keyword evidence="1" id="KW-1133">Transmembrane helix</keyword>
<name>D9S1K5_THEOJ</name>